<name>A0A167WGQ5_9EURO</name>
<proteinExistence type="predicted"/>
<comment type="caution">
    <text evidence="1">The sequence shown here is derived from an EMBL/GenBank/DDBJ whole genome shotgun (WGS) entry which is preliminary data.</text>
</comment>
<gene>
    <name evidence="1" type="ORF">AAP_04617</name>
</gene>
<dbReference type="Gene3D" id="3.30.710.10">
    <property type="entry name" value="Potassium Channel Kv1.1, Chain A"/>
    <property type="match status" value="1"/>
</dbReference>
<dbReference type="InterPro" id="IPR011333">
    <property type="entry name" value="SKP1/BTB/POZ_sf"/>
</dbReference>
<dbReference type="SUPFAM" id="SSF54695">
    <property type="entry name" value="POZ domain"/>
    <property type="match status" value="1"/>
</dbReference>
<dbReference type="Proteomes" id="UP000242877">
    <property type="component" value="Unassembled WGS sequence"/>
</dbReference>
<evidence type="ECO:0000313" key="2">
    <source>
        <dbReference type="Proteomes" id="UP000242877"/>
    </source>
</evidence>
<evidence type="ECO:0000313" key="1">
    <source>
        <dbReference type="EMBL" id="KZZ88825.1"/>
    </source>
</evidence>
<accession>A0A167WGQ5</accession>
<dbReference type="AlphaFoldDB" id="A0A167WGQ5"/>
<protein>
    <submittedName>
        <fullName evidence="1">BTB/POZ fold protein</fullName>
    </submittedName>
</protein>
<reference evidence="1 2" key="1">
    <citation type="journal article" date="2016" name="Genome Biol. Evol.">
        <title>Divergent and convergent evolution of fungal pathogenicity.</title>
        <authorList>
            <person name="Shang Y."/>
            <person name="Xiao G."/>
            <person name="Zheng P."/>
            <person name="Cen K."/>
            <person name="Zhan S."/>
            <person name="Wang C."/>
        </authorList>
    </citation>
    <scope>NUCLEOTIDE SEQUENCE [LARGE SCALE GENOMIC DNA]</scope>
    <source>
        <strain evidence="1 2">ARSEF 7405</strain>
    </source>
</reference>
<sequence>MDYIWLLEDMFDHLEENDHEIKIGARPRIHLDMFYVIALESERVKIVVQQDEEFSVPSELLRSCSPSLGGALASEFDGTYGDCIHLPNVSADIFSKFLTWLYAWDIEYDFSVYLPEVCFKLAMFGETYKIDFFVNELVDHIGHKDWIPTPCNLDEVCRLLPKDSACRAMVIFKLAIWYDRNNSDLDWVGNFDKFYAGVFDHYPGAKDMFRNYTSAIHEHISAQPDTAIEDGDVDSCLRQSIRPSSQEYVTLKLSQCLPDRQSQGVVQAPSNDTTSRSTI</sequence>
<organism evidence="1 2">
    <name type="scientific">Ascosphaera apis ARSEF 7405</name>
    <dbReference type="NCBI Taxonomy" id="392613"/>
    <lineage>
        <taxon>Eukaryota</taxon>
        <taxon>Fungi</taxon>
        <taxon>Dikarya</taxon>
        <taxon>Ascomycota</taxon>
        <taxon>Pezizomycotina</taxon>
        <taxon>Eurotiomycetes</taxon>
        <taxon>Eurotiomycetidae</taxon>
        <taxon>Onygenales</taxon>
        <taxon>Ascosphaeraceae</taxon>
        <taxon>Ascosphaera</taxon>
    </lineage>
</organism>
<dbReference type="VEuPathDB" id="FungiDB:AAP_04617"/>
<keyword evidence="2" id="KW-1185">Reference proteome</keyword>
<dbReference type="EMBL" id="AZGZ01000023">
    <property type="protein sequence ID" value="KZZ88825.1"/>
    <property type="molecule type" value="Genomic_DNA"/>
</dbReference>